<evidence type="ECO:0000313" key="1">
    <source>
        <dbReference type="EMBL" id="KAG2271147.1"/>
    </source>
</evidence>
<evidence type="ECO:0008006" key="3">
    <source>
        <dbReference type="Google" id="ProtNLM"/>
    </source>
</evidence>
<organism evidence="1 2">
    <name type="scientific">Brassica carinata</name>
    <name type="common">Ethiopian mustard</name>
    <name type="synonym">Abyssinian cabbage</name>
    <dbReference type="NCBI Taxonomy" id="52824"/>
    <lineage>
        <taxon>Eukaryota</taxon>
        <taxon>Viridiplantae</taxon>
        <taxon>Streptophyta</taxon>
        <taxon>Embryophyta</taxon>
        <taxon>Tracheophyta</taxon>
        <taxon>Spermatophyta</taxon>
        <taxon>Magnoliopsida</taxon>
        <taxon>eudicotyledons</taxon>
        <taxon>Gunneridae</taxon>
        <taxon>Pentapetalae</taxon>
        <taxon>rosids</taxon>
        <taxon>malvids</taxon>
        <taxon>Brassicales</taxon>
        <taxon>Brassicaceae</taxon>
        <taxon>Brassiceae</taxon>
        <taxon>Brassica</taxon>
    </lineage>
</organism>
<name>A0A8X7QJ86_BRACI</name>
<reference evidence="1 2" key="1">
    <citation type="submission" date="2020-02" db="EMBL/GenBank/DDBJ databases">
        <authorList>
            <person name="Ma Q."/>
            <person name="Huang Y."/>
            <person name="Song X."/>
            <person name="Pei D."/>
        </authorList>
    </citation>
    <scope>NUCLEOTIDE SEQUENCE [LARGE SCALE GENOMIC DNA]</scope>
    <source>
        <strain evidence="1">Sxm20200214</strain>
        <tissue evidence="1">Leaf</tissue>
    </source>
</reference>
<protein>
    <recommendedName>
        <fullName evidence="3">Pentatricopeptide repeat-containing protein</fullName>
    </recommendedName>
</protein>
<sequence length="180" mass="20623">MNLRRVLVAQLWKRACSTVAGPPSVVVETPVALGQGKWTGLTVEETLNQFMSDDEKKKRRFSFVVTKTDLYSWAKLLLHKDCKHQRALEVFEWMESNNMSLTGYKLAFYIELIAKTKGLKAAYNHFRKIDPYVNDMDTKSKNMPAFSLLSRLGAESVEKSRLGLKLLSHSHLNPEMLLIF</sequence>
<dbReference type="EMBL" id="JAAMPC010000013">
    <property type="protein sequence ID" value="KAG2271147.1"/>
    <property type="molecule type" value="Genomic_DNA"/>
</dbReference>
<dbReference type="AlphaFoldDB" id="A0A8X7QJ86"/>
<proteinExistence type="predicted"/>
<comment type="caution">
    <text evidence="1">The sequence shown here is derived from an EMBL/GenBank/DDBJ whole genome shotgun (WGS) entry which is preliminary data.</text>
</comment>
<evidence type="ECO:0000313" key="2">
    <source>
        <dbReference type="Proteomes" id="UP000886595"/>
    </source>
</evidence>
<dbReference type="OrthoDB" id="1074686at2759"/>
<keyword evidence="2" id="KW-1185">Reference proteome</keyword>
<dbReference type="Proteomes" id="UP000886595">
    <property type="component" value="Unassembled WGS sequence"/>
</dbReference>
<accession>A0A8X7QJ86</accession>
<gene>
    <name evidence="1" type="ORF">Bca52824_065702</name>
</gene>